<dbReference type="EMBL" id="JSYN01000004">
    <property type="protein sequence ID" value="KIA95777.1"/>
    <property type="molecule type" value="Genomic_DNA"/>
</dbReference>
<organism evidence="1 2">
    <name type="scientific">Pedobacter kyungheensis</name>
    <dbReference type="NCBI Taxonomy" id="1069985"/>
    <lineage>
        <taxon>Bacteria</taxon>
        <taxon>Pseudomonadati</taxon>
        <taxon>Bacteroidota</taxon>
        <taxon>Sphingobacteriia</taxon>
        <taxon>Sphingobacteriales</taxon>
        <taxon>Sphingobacteriaceae</taxon>
        <taxon>Pedobacter</taxon>
    </lineage>
</organism>
<gene>
    <name evidence="1" type="ORF">OC25_04265</name>
</gene>
<name>A0A0C1FS78_9SPHI</name>
<dbReference type="AlphaFoldDB" id="A0A0C1FS78"/>
<comment type="caution">
    <text evidence="1">The sequence shown here is derived from an EMBL/GenBank/DDBJ whole genome shotgun (WGS) entry which is preliminary data.</text>
</comment>
<dbReference type="InterPro" id="IPR045538">
    <property type="entry name" value="CIS_TMP"/>
</dbReference>
<proteinExistence type="predicted"/>
<dbReference type="RefSeq" id="WP_039472150.1">
    <property type="nucleotide sequence ID" value="NZ_JSYN01000004.1"/>
</dbReference>
<dbReference type="Pfam" id="PF19268">
    <property type="entry name" value="CIS_TMP"/>
    <property type="match status" value="1"/>
</dbReference>
<dbReference type="OrthoDB" id="1488184at2"/>
<dbReference type="Proteomes" id="UP000031246">
    <property type="component" value="Unassembled WGS sequence"/>
</dbReference>
<reference evidence="1 2" key="1">
    <citation type="submission" date="2014-10" db="EMBL/GenBank/DDBJ databases">
        <title>Pedobacter Kyungheensis.</title>
        <authorList>
            <person name="Anderson B.M."/>
            <person name="Newman J.D."/>
        </authorList>
    </citation>
    <scope>NUCLEOTIDE SEQUENCE [LARGE SCALE GENOMIC DNA]</scope>
    <source>
        <strain evidence="1 2">KACC 16221</strain>
    </source>
</reference>
<accession>A0A0C1FS78</accession>
<evidence type="ECO:0000313" key="2">
    <source>
        <dbReference type="Proteomes" id="UP000031246"/>
    </source>
</evidence>
<keyword evidence="2" id="KW-1185">Reference proteome</keyword>
<evidence type="ECO:0000313" key="1">
    <source>
        <dbReference type="EMBL" id="KIA95777.1"/>
    </source>
</evidence>
<sequence length="497" mass="56949">MNQHLIQSQKMLLTVASQQDWERVQAEISHFCKTRLPEVLENIFDEFALNHTIRIDQLNIDLGSLSLNTLAQDIEEQLVIQVYRYLRTHHQQEVNAVLVKDEKLISFLTHLKVNAPDSGLVNAVSAGYLAGANGYEALAFYCETGLKPWWLAITNLFKPAALLLQLLNADAGIFAQFVNTVKHQTATYRRLMQLVSRKMFFYQIHQFTTDLNILKCFEPNINDNLFKLIVEHWFSRLAVGESESDHTDFGLWLFALVEQQPVLKPMVLEALTLTLEEAESRQTEAGLVFRLNKLYTAITRHKQGPAVALKPVVNPVEEKINPQRVEGVNQEASILIENAGLVLLYPYFKNLFNSLQLLNGKEFKDEISLHKAVVYLHYLVYNEMPEDECALALNKILCGATPETVILFNEISFTDEELSWSDTMKSMAIQHWTKLGSTTVQGLTETFLKRDGSLIFRANNYHVQVERKGFDVLLDTIPWPLSIIRLPWNNYLISLNW</sequence>
<protein>
    <submittedName>
        <fullName evidence="1">Uncharacterized protein</fullName>
    </submittedName>
</protein>